<comment type="caution">
    <text evidence="2">The sequence shown here is derived from an EMBL/GenBank/DDBJ whole genome shotgun (WGS) entry which is preliminary data.</text>
</comment>
<name>A0A261RRC0_9BORD</name>
<evidence type="ECO:0000313" key="2">
    <source>
        <dbReference type="EMBL" id="OZI27594.1"/>
    </source>
</evidence>
<feature type="domain" description="Suppressor of fused-like" evidence="1">
    <location>
        <begin position="26"/>
        <end position="182"/>
    </location>
</feature>
<dbReference type="AlphaFoldDB" id="A0A261RRC0"/>
<dbReference type="InterPro" id="IPR020941">
    <property type="entry name" value="SUFU-like_domain"/>
</dbReference>
<evidence type="ECO:0000313" key="3">
    <source>
        <dbReference type="Proteomes" id="UP000216947"/>
    </source>
</evidence>
<dbReference type="EMBL" id="NEVK01000001">
    <property type="protein sequence ID" value="OZI27594.1"/>
    <property type="molecule type" value="Genomic_DNA"/>
</dbReference>
<accession>A0A261RRC0</accession>
<dbReference type="Pfam" id="PF05076">
    <property type="entry name" value="SUFU"/>
    <property type="match status" value="1"/>
</dbReference>
<organism evidence="2 3">
    <name type="scientific">Bordetella genomosp. 7</name>
    <dbReference type="NCBI Taxonomy" id="1416805"/>
    <lineage>
        <taxon>Bacteria</taxon>
        <taxon>Pseudomonadati</taxon>
        <taxon>Pseudomonadota</taxon>
        <taxon>Betaproteobacteria</taxon>
        <taxon>Burkholderiales</taxon>
        <taxon>Alcaligenaceae</taxon>
        <taxon>Bordetella</taxon>
    </lineage>
</organism>
<reference evidence="3" key="1">
    <citation type="submission" date="2017-05" db="EMBL/GenBank/DDBJ databases">
        <title>Complete and WGS of Bordetella genogroups.</title>
        <authorList>
            <person name="Spilker T."/>
            <person name="Lipuma J."/>
        </authorList>
    </citation>
    <scope>NUCLEOTIDE SEQUENCE [LARGE SCALE GENOMIC DNA]</scope>
    <source>
        <strain evidence="3">AU18089</strain>
    </source>
</reference>
<keyword evidence="3" id="KW-1185">Reference proteome</keyword>
<evidence type="ECO:0000259" key="1">
    <source>
        <dbReference type="Pfam" id="PF05076"/>
    </source>
</evidence>
<gene>
    <name evidence="2" type="ORF">CAL19_01355</name>
</gene>
<dbReference type="Proteomes" id="UP000216947">
    <property type="component" value="Unassembled WGS sequence"/>
</dbReference>
<sequence>MARHVLDVFDGAPVVHAYHHDTLALSIDILEVDDSPDDGLVSYSTLGLFETLLRHGDGTPLETRVELCAEAPQEQDLWGNILGTAAFGLMRSGQAVGPGSVLRDCVLEYYPQCSVPHLYLCAPFSWQDGEFARVEVDGEPVNWLQAFPISEAERQYVQEHGADAFEDILLEQDPDLYDLERPSVV</sequence>
<protein>
    <recommendedName>
        <fullName evidence="1">Suppressor of fused-like domain-containing protein</fullName>
    </recommendedName>
</protein>
<proteinExistence type="predicted"/>